<protein>
    <submittedName>
        <fullName evidence="1">Uncharacterized protein</fullName>
    </submittedName>
</protein>
<dbReference type="KEGG" id="ege:EM595_3075"/>
<dbReference type="AlphaFoldDB" id="A0A0U5L3E6"/>
<organism evidence="1 2">
    <name type="scientific">Duffyella gerundensis</name>
    <dbReference type="NCBI Taxonomy" id="1619313"/>
    <lineage>
        <taxon>Bacteria</taxon>
        <taxon>Pseudomonadati</taxon>
        <taxon>Pseudomonadota</taxon>
        <taxon>Gammaproteobacteria</taxon>
        <taxon>Enterobacterales</taxon>
        <taxon>Erwiniaceae</taxon>
        <taxon>Duffyella</taxon>
    </lineage>
</organism>
<dbReference type="PATRIC" id="fig|1619313.3.peg.3192"/>
<evidence type="ECO:0000313" key="1">
    <source>
        <dbReference type="EMBL" id="CUU25306.1"/>
    </source>
</evidence>
<proteinExistence type="predicted"/>
<dbReference type="EMBL" id="LN907827">
    <property type="protein sequence ID" value="CUU25306.1"/>
    <property type="molecule type" value="Genomic_DNA"/>
</dbReference>
<keyword evidence="2" id="KW-1185">Reference proteome</keyword>
<sequence>MRPAVITRSAPLSQIVALIVVKGVNRYNRQDALIGALPDKTAHPLCGPATVICQACLRYERCLEYFSLHRPLAAAIALLL</sequence>
<gene>
    <name evidence="1" type="ORF">EM595_3075</name>
</gene>
<name>A0A0U5L3E6_9GAMM</name>
<evidence type="ECO:0000313" key="2">
    <source>
        <dbReference type="Proteomes" id="UP000059419"/>
    </source>
</evidence>
<reference evidence="2" key="1">
    <citation type="submission" date="2015-11" db="EMBL/GenBank/DDBJ databases">
        <authorList>
            <person name="Blom J."/>
        </authorList>
    </citation>
    <scope>NUCLEOTIDE SEQUENCE [LARGE SCALE GENOMIC DNA]</scope>
</reference>
<dbReference type="Proteomes" id="UP000059419">
    <property type="component" value="Chromosome 1"/>
</dbReference>
<dbReference type="STRING" id="1619313.EM595_3075"/>
<accession>A0A0U5L3E6</accession>